<gene>
    <name evidence="1" type="primary">Vigan.09G182800</name>
    <name evidence="1" type="ORF">VIGAN_09182800</name>
</gene>
<evidence type="ECO:0000313" key="1">
    <source>
        <dbReference type="EMBL" id="BAT98191.1"/>
    </source>
</evidence>
<evidence type="ECO:0000313" key="2">
    <source>
        <dbReference type="Proteomes" id="UP000291084"/>
    </source>
</evidence>
<accession>A0A0S3SZL1</accession>
<dbReference type="AlphaFoldDB" id="A0A0S3SZL1"/>
<name>A0A0S3SZL1_PHAAN</name>
<sequence length="70" mass="7684">MLLRRLLNSMAKWLASGVSGSSFPFSSFPSASVSTSLLEAVLEPHEERSTCFLPFVLLESRCSEIISFVS</sequence>
<proteinExistence type="predicted"/>
<protein>
    <submittedName>
        <fullName evidence="1">Uncharacterized protein</fullName>
    </submittedName>
</protein>
<keyword evidence="2" id="KW-1185">Reference proteome</keyword>
<reference evidence="1 2" key="1">
    <citation type="journal article" date="2015" name="Sci. Rep.">
        <title>The power of single molecule real-time sequencing technology in the de novo assembly of a eukaryotic genome.</title>
        <authorList>
            <person name="Sakai H."/>
            <person name="Naito K."/>
            <person name="Ogiso-Tanaka E."/>
            <person name="Takahashi Y."/>
            <person name="Iseki K."/>
            <person name="Muto C."/>
            <person name="Satou K."/>
            <person name="Teruya K."/>
            <person name="Shiroma A."/>
            <person name="Shimoji M."/>
            <person name="Hirano T."/>
            <person name="Itoh T."/>
            <person name="Kaga A."/>
            <person name="Tomooka N."/>
        </authorList>
    </citation>
    <scope>NUCLEOTIDE SEQUENCE [LARGE SCALE GENOMIC DNA]</scope>
    <source>
        <strain evidence="2">cv. Shumari</strain>
    </source>
</reference>
<dbReference type="EMBL" id="AP015042">
    <property type="protein sequence ID" value="BAT98191.1"/>
    <property type="molecule type" value="Genomic_DNA"/>
</dbReference>
<dbReference type="Proteomes" id="UP000291084">
    <property type="component" value="Chromosome 9"/>
</dbReference>
<organism evidence="1 2">
    <name type="scientific">Vigna angularis var. angularis</name>
    <dbReference type="NCBI Taxonomy" id="157739"/>
    <lineage>
        <taxon>Eukaryota</taxon>
        <taxon>Viridiplantae</taxon>
        <taxon>Streptophyta</taxon>
        <taxon>Embryophyta</taxon>
        <taxon>Tracheophyta</taxon>
        <taxon>Spermatophyta</taxon>
        <taxon>Magnoliopsida</taxon>
        <taxon>eudicotyledons</taxon>
        <taxon>Gunneridae</taxon>
        <taxon>Pentapetalae</taxon>
        <taxon>rosids</taxon>
        <taxon>fabids</taxon>
        <taxon>Fabales</taxon>
        <taxon>Fabaceae</taxon>
        <taxon>Papilionoideae</taxon>
        <taxon>50 kb inversion clade</taxon>
        <taxon>NPAAA clade</taxon>
        <taxon>indigoferoid/millettioid clade</taxon>
        <taxon>Phaseoleae</taxon>
        <taxon>Vigna</taxon>
    </lineage>
</organism>